<dbReference type="EMBL" id="BMKR01000027">
    <property type="protein sequence ID" value="GGF98968.1"/>
    <property type="molecule type" value="Genomic_DNA"/>
</dbReference>
<organism evidence="1 2">
    <name type="scientific">Paenibacillus albidus</name>
    <dbReference type="NCBI Taxonomy" id="2041023"/>
    <lineage>
        <taxon>Bacteria</taxon>
        <taxon>Bacillati</taxon>
        <taxon>Bacillota</taxon>
        <taxon>Bacilli</taxon>
        <taxon>Bacillales</taxon>
        <taxon>Paenibacillaceae</taxon>
        <taxon>Paenibacillus</taxon>
    </lineage>
</organism>
<keyword evidence="2" id="KW-1185">Reference proteome</keyword>
<dbReference type="Proteomes" id="UP000637643">
    <property type="component" value="Unassembled WGS sequence"/>
</dbReference>
<comment type="caution">
    <text evidence="1">The sequence shown here is derived from an EMBL/GenBank/DDBJ whole genome shotgun (WGS) entry which is preliminary data.</text>
</comment>
<accession>A0A917CVD1</accession>
<evidence type="ECO:0000313" key="1">
    <source>
        <dbReference type="EMBL" id="GGF98968.1"/>
    </source>
</evidence>
<proteinExistence type="predicted"/>
<sequence length="184" mass="21853">MGTNFTAFLGHKLNRDEIQILCHALNSRSLKHINEFINLLLPHNPKDKGKPWTVHKGIGGTVEISGPCGMEFTFSEKVCYFHHYIRWRSFLLDEELQLYLKKVTFDLASYFSSTYAIYVPDNGSKESGILDFIWEDKNKDIDYIMNWLLERCWTPKEKIIDIYKEYEDYWDSEGYYVDYFSDLK</sequence>
<dbReference type="RefSeq" id="WP_189029696.1">
    <property type="nucleotide sequence ID" value="NZ_BMKR01000027.1"/>
</dbReference>
<reference evidence="1" key="2">
    <citation type="submission" date="2020-09" db="EMBL/GenBank/DDBJ databases">
        <authorList>
            <person name="Sun Q."/>
            <person name="Zhou Y."/>
        </authorList>
    </citation>
    <scope>NUCLEOTIDE SEQUENCE</scope>
    <source>
        <strain evidence="1">CGMCC 1.16134</strain>
    </source>
</reference>
<evidence type="ECO:0000313" key="2">
    <source>
        <dbReference type="Proteomes" id="UP000637643"/>
    </source>
</evidence>
<gene>
    <name evidence="1" type="ORF">GCM10010912_49670</name>
</gene>
<name>A0A917CVD1_9BACL</name>
<reference evidence="1" key="1">
    <citation type="journal article" date="2014" name="Int. J. Syst. Evol. Microbiol.">
        <title>Complete genome sequence of Corynebacterium casei LMG S-19264T (=DSM 44701T), isolated from a smear-ripened cheese.</title>
        <authorList>
            <consortium name="US DOE Joint Genome Institute (JGI-PGF)"/>
            <person name="Walter F."/>
            <person name="Albersmeier A."/>
            <person name="Kalinowski J."/>
            <person name="Ruckert C."/>
        </authorList>
    </citation>
    <scope>NUCLEOTIDE SEQUENCE</scope>
    <source>
        <strain evidence="1">CGMCC 1.16134</strain>
    </source>
</reference>
<protein>
    <submittedName>
        <fullName evidence="1">Uncharacterized protein</fullName>
    </submittedName>
</protein>
<dbReference type="AlphaFoldDB" id="A0A917CVD1"/>